<dbReference type="GO" id="GO:0016987">
    <property type="term" value="F:sigma factor activity"/>
    <property type="evidence" value="ECO:0007669"/>
    <property type="project" value="UniProtKB-KW"/>
</dbReference>
<dbReference type="SUPFAM" id="SSF88659">
    <property type="entry name" value="Sigma3 and sigma4 domains of RNA polymerase sigma factors"/>
    <property type="match status" value="1"/>
</dbReference>
<keyword evidence="3" id="KW-0731">Sigma factor</keyword>
<dbReference type="CDD" id="cd06171">
    <property type="entry name" value="Sigma70_r4"/>
    <property type="match status" value="1"/>
</dbReference>
<reference evidence="8 9" key="1">
    <citation type="submission" date="2016-10" db="EMBL/GenBank/DDBJ databases">
        <authorList>
            <person name="de Groot N.N."/>
        </authorList>
    </citation>
    <scope>NUCLEOTIDE SEQUENCE [LARGE SCALE GENOMIC DNA]</scope>
    <source>
        <strain evidence="8 9">CPCC 202699</strain>
    </source>
</reference>
<dbReference type="InterPro" id="IPR007627">
    <property type="entry name" value="RNA_pol_sigma70_r2"/>
</dbReference>
<evidence type="ECO:0000313" key="8">
    <source>
        <dbReference type="EMBL" id="SDX18607.1"/>
    </source>
</evidence>
<dbReference type="NCBIfam" id="TIGR02983">
    <property type="entry name" value="SigE-fam_strep"/>
    <property type="match status" value="1"/>
</dbReference>
<dbReference type="EMBL" id="FNON01000002">
    <property type="protein sequence ID" value="SDX18607.1"/>
    <property type="molecule type" value="Genomic_DNA"/>
</dbReference>
<dbReference type="InterPro" id="IPR013249">
    <property type="entry name" value="RNA_pol_sigma70_r4_t2"/>
</dbReference>
<dbReference type="GO" id="GO:0003677">
    <property type="term" value="F:DNA binding"/>
    <property type="evidence" value="ECO:0007669"/>
    <property type="project" value="UniProtKB-KW"/>
</dbReference>
<dbReference type="PANTHER" id="PTHR43133">
    <property type="entry name" value="RNA POLYMERASE ECF-TYPE SIGMA FACTO"/>
    <property type="match status" value="1"/>
</dbReference>
<dbReference type="AlphaFoldDB" id="A0A1H2ZMI0"/>
<dbReference type="InterPro" id="IPR014284">
    <property type="entry name" value="RNA_pol_sigma-70_dom"/>
</dbReference>
<dbReference type="NCBIfam" id="TIGR02937">
    <property type="entry name" value="sigma70-ECF"/>
    <property type="match status" value="1"/>
</dbReference>
<keyword evidence="5" id="KW-0804">Transcription</keyword>
<accession>A0A1H2ZMI0</accession>
<dbReference type="GO" id="GO:0006352">
    <property type="term" value="P:DNA-templated transcription initiation"/>
    <property type="evidence" value="ECO:0007669"/>
    <property type="project" value="InterPro"/>
</dbReference>
<dbReference type="InterPro" id="IPR013324">
    <property type="entry name" value="RNA_pol_sigma_r3/r4-like"/>
</dbReference>
<keyword evidence="9" id="KW-1185">Reference proteome</keyword>
<dbReference type="STRING" id="589385.SAMN05421504_102589"/>
<evidence type="ECO:0000256" key="4">
    <source>
        <dbReference type="ARBA" id="ARBA00023125"/>
    </source>
</evidence>
<dbReference type="InterPro" id="IPR014325">
    <property type="entry name" value="RNA_pol_sigma-E_actinobac"/>
</dbReference>
<evidence type="ECO:0000259" key="7">
    <source>
        <dbReference type="Pfam" id="PF08281"/>
    </source>
</evidence>
<evidence type="ECO:0000313" key="9">
    <source>
        <dbReference type="Proteomes" id="UP000199515"/>
    </source>
</evidence>
<organism evidence="8 9">
    <name type="scientific">Amycolatopsis xylanica</name>
    <dbReference type="NCBI Taxonomy" id="589385"/>
    <lineage>
        <taxon>Bacteria</taxon>
        <taxon>Bacillati</taxon>
        <taxon>Actinomycetota</taxon>
        <taxon>Actinomycetes</taxon>
        <taxon>Pseudonocardiales</taxon>
        <taxon>Pseudonocardiaceae</taxon>
        <taxon>Amycolatopsis</taxon>
    </lineage>
</organism>
<sequence length="170" mass="19084">MIMARSDDEFVEFMQACSARLLHAAYLLTGNRHAAEDAAQTALAKTYATWAKVRRKDAYAYTRTILVNHVIDKWRRPLREHPADEVPERAVGGDVDSAIVQREWLMEKLNELTARERAVVVLRHYFDLPEAEVARELKVSVGTVKSTNSRALAKLRISIDPATLIGGGGR</sequence>
<dbReference type="Proteomes" id="UP000199515">
    <property type="component" value="Unassembled WGS sequence"/>
</dbReference>
<evidence type="ECO:0000256" key="5">
    <source>
        <dbReference type="ARBA" id="ARBA00023163"/>
    </source>
</evidence>
<evidence type="ECO:0000256" key="3">
    <source>
        <dbReference type="ARBA" id="ARBA00023082"/>
    </source>
</evidence>
<comment type="similarity">
    <text evidence="1">Belongs to the sigma-70 factor family. ECF subfamily.</text>
</comment>
<dbReference type="Gene3D" id="1.10.1740.10">
    <property type="match status" value="1"/>
</dbReference>
<dbReference type="InterPro" id="IPR013325">
    <property type="entry name" value="RNA_pol_sigma_r2"/>
</dbReference>
<dbReference type="Gene3D" id="1.10.10.10">
    <property type="entry name" value="Winged helix-like DNA-binding domain superfamily/Winged helix DNA-binding domain"/>
    <property type="match status" value="1"/>
</dbReference>
<keyword evidence="2" id="KW-0805">Transcription regulation</keyword>
<gene>
    <name evidence="8" type="ORF">SAMN05421504_102589</name>
</gene>
<dbReference type="InterPro" id="IPR039425">
    <property type="entry name" value="RNA_pol_sigma-70-like"/>
</dbReference>
<evidence type="ECO:0000256" key="1">
    <source>
        <dbReference type="ARBA" id="ARBA00010641"/>
    </source>
</evidence>
<dbReference type="Pfam" id="PF08281">
    <property type="entry name" value="Sigma70_r4_2"/>
    <property type="match status" value="1"/>
</dbReference>
<protein>
    <submittedName>
        <fullName evidence="8">RNA polymerase sigma-70 factor, sigma-E family</fullName>
    </submittedName>
</protein>
<keyword evidence="4" id="KW-0238">DNA-binding</keyword>
<dbReference type="InterPro" id="IPR036388">
    <property type="entry name" value="WH-like_DNA-bd_sf"/>
</dbReference>
<evidence type="ECO:0000256" key="2">
    <source>
        <dbReference type="ARBA" id="ARBA00023015"/>
    </source>
</evidence>
<feature type="domain" description="RNA polymerase sigma-70 region 2" evidence="6">
    <location>
        <begin position="15"/>
        <end position="76"/>
    </location>
</feature>
<name>A0A1H2ZMI0_9PSEU</name>
<dbReference type="PANTHER" id="PTHR43133:SF50">
    <property type="entry name" value="ECF RNA POLYMERASE SIGMA FACTOR SIGM"/>
    <property type="match status" value="1"/>
</dbReference>
<proteinExistence type="inferred from homology"/>
<evidence type="ECO:0000259" key="6">
    <source>
        <dbReference type="Pfam" id="PF04542"/>
    </source>
</evidence>
<dbReference type="SUPFAM" id="SSF88946">
    <property type="entry name" value="Sigma2 domain of RNA polymerase sigma factors"/>
    <property type="match status" value="1"/>
</dbReference>
<feature type="domain" description="RNA polymerase sigma factor 70 region 4 type 2" evidence="7">
    <location>
        <begin position="102"/>
        <end position="155"/>
    </location>
</feature>
<dbReference type="Pfam" id="PF04542">
    <property type="entry name" value="Sigma70_r2"/>
    <property type="match status" value="1"/>
</dbReference>